<feature type="non-terminal residue" evidence="1">
    <location>
        <position position="1"/>
    </location>
</feature>
<accession>A0ACA9NQL9</accession>
<evidence type="ECO:0000313" key="2">
    <source>
        <dbReference type="Proteomes" id="UP000789920"/>
    </source>
</evidence>
<protein>
    <submittedName>
        <fullName evidence="1">33666_t:CDS:1</fullName>
    </submittedName>
</protein>
<gene>
    <name evidence="1" type="ORF">RPERSI_LOCUS8302</name>
</gene>
<sequence length="209" mass="24061">REPKDNVVAWLLQVQSIFHTQKINDDATKIHYMAMGFEGAAFCLPSILASQLLALLSSATQKATPDWVPATLEEAWRKWELTPMELDYTRNSSSNHKYKKNRQKENCFKCGLPGHYAKNCRFKNKSKLTNIKEKAEPIPYNVTNNSLKLIQVEENHKQLLRFYDKINGHPAWILLDSRASCNFINKNFIICYKLIPKTISFLTVKLADG</sequence>
<dbReference type="EMBL" id="CAJVQC010014885">
    <property type="protein sequence ID" value="CAG8661701.1"/>
    <property type="molecule type" value="Genomic_DNA"/>
</dbReference>
<comment type="caution">
    <text evidence="1">The sequence shown here is derived from an EMBL/GenBank/DDBJ whole genome shotgun (WGS) entry which is preliminary data.</text>
</comment>
<evidence type="ECO:0000313" key="1">
    <source>
        <dbReference type="EMBL" id="CAG8661701.1"/>
    </source>
</evidence>
<reference evidence="1" key="1">
    <citation type="submission" date="2021-06" db="EMBL/GenBank/DDBJ databases">
        <authorList>
            <person name="Kallberg Y."/>
            <person name="Tangrot J."/>
            <person name="Rosling A."/>
        </authorList>
    </citation>
    <scope>NUCLEOTIDE SEQUENCE</scope>
    <source>
        <strain evidence="1">MA461A</strain>
    </source>
</reference>
<name>A0ACA9NQL9_9GLOM</name>
<keyword evidence="2" id="KW-1185">Reference proteome</keyword>
<proteinExistence type="predicted"/>
<dbReference type="Proteomes" id="UP000789920">
    <property type="component" value="Unassembled WGS sequence"/>
</dbReference>
<organism evidence="1 2">
    <name type="scientific">Racocetra persica</name>
    <dbReference type="NCBI Taxonomy" id="160502"/>
    <lineage>
        <taxon>Eukaryota</taxon>
        <taxon>Fungi</taxon>
        <taxon>Fungi incertae sedis</taxon>
        <taxon>Mucoromycota</taxon>
        <taxon>Glomeromycotina</taxon>
        <taxon>Glomeromycetes</taxon>
        <taxon>Diversisporales</taxon>
        <taxon>Gigasporaceae</taxon>
        <taxon>Racocetra</taxon>
    </lineage>
</organism>